<dbReference type="AlphaFoldDB" id="A0A1M6CKJ2"/>
<dbReference type="InterPro" id="IPR038375">
    <property type="entry name" value="NDUFAF7_sf"/>
</dbReference>
<dbReference type="PANTHER" id="PTHR12049">
    <property type="entry name" value="PROTEIN ARGININE METHYLTRANSFERASE NDUFAF7, MITOCHONDRIAL"/>
    <property type="match status" value="1"/>
</dbReference>
<dbReference type="Gene3D" id="3.40.50.12710">
    <property type="match status" value="1"/>
</dbReference>
<sequence>MSGPEVKPGRSGRVERLDAFMARANAVYYAARDPFGAAGDFTTAPEITQAFGECLGLWAAVTWTLMGRPDPVILAEAGPGRGTMMADALRAVGQMMPDFARAARLHLVETSPLLREAQRARLPEAAWHETVEALPEGPMIFLANEFLDALPIRQFVRRGGAWMERHVAEGAFLERPAPDAPLPDAPLPDRGEEGEIREVNEPARAIAAALGARLAGQGGAALFIDYGPERSGPGDSLQAIRNRAPADPLADPGSADLTAHVDFAALAAAARAAGAGVHGPIPQGVFLARLGLHSRAAALAASDPGRGARHVEAAMRLTAPEAMGRLFKALVLCHPGLSTPPGFEPA</sequence>
<dbReference type="SUPFAM" id="SSF53335">
    <property type="entry name" value="S-adenosyl-L-methionine-dependent methyltransferases"/>
    <property type="match status" value="1"/>
</dbReference>
<name>A0A1M6CKJ2_9PROT</name>
<dbReference type="EMBL" id="FQZF01000003">
    <property type="protein sequence ID" value="SHI61526.1"/>
    <property type="molecule type" value="Genomic_DNA"/>
</dbReference>
<keyword evidence="2 3" id="KW-0808">Transferase</keyword>
<dbReference type="Pfam" id="PF02636">
    <property type="entry name" value="Methyltransf_28"/>
    <property type="match status" value="1"/>
</dbReference>
<proteinExistence type="predicted"/>
<dbReference type="STRING" id="198092.SAMN02745194_00737"/>
<protein>
    <submittedName>
        <fullName evidence="3">SAM-dependent methyltransferase, MidA family</fullName>
    </submittedName>
</protein>
<evidence type="ECO:0000256" key="2">
    <source>
        <dbReference type="ARBA" id="ARBA00022679"/>
    </source>
</evidence>
<dbReference type="GO" id="GO:0032259">
    <property type="term" value="P:methylation"/>
    <property type="evidence" value="ECO:0007669"/>
    <property type="project" value="UniProtKB-KW"/>
</dbReference>
<accession>A0A1M6CKJ2</accession>
<evidence type="ECO:0000313" key="4">
    <source>
        <dbReference type="Proteomes" id="UP000184387"/>
    </source>
</evidence>
<reference evidence="3 4" key="1">
    <citation type="submission" date="2016-11" db="EMBL/GenBank/DDBJ databases">
        <authorList>
            <person name="Jaros S."/>
            <person name="Januszkiewicz K."/>
            <person name="Wedrychowicz H."/>
        </authorList>
    </citation>
    <scope>NUCLEOTIDE SEQUENCE [LARGE SCALE GENOMIC DNA]</scope>
    <source>
        <strain evidence="3 4">DSM 14916</strain>
    </source>
</reference>
<dbReference type="InterPro" id="IPR003788">
    <property type="entry name" value="NDUFAF7"/>
</dbReference>
<organism evidence="3 4">
    <name type="scientific">Muricoccus roseus</name>
    <dbReference type="NCBI Taxonomy" id="198092"/>
    <lineage>
        <taxon>Bacteria</taxon>
        <taxon>Pseudomonadati</taxon>
        <taxon>Pseudomonadota</taxon>
        <taxon>Alphaproteobacteria</taxon>
        <taxon>Acetobacterales</taxon>
        <taxon>Roseomonadaceae</taxon>
        <taxon>Muricoccus</taxon>
    </lineage>
</organism>
<dbReference type="InterPro" id="IPR029063">
    <property type="entry name" value="SAM-dependent_MTases_sf"/>
</dbReference>
<gene>
    <name evidence="3" type="ORF">SAMN02745194_00737</name>
</gene>
<keyword evidence="4" id="KW-1185">Reference proteome</keyword>
<dbReference type="Proteomes" id="UP000184387">
    <property type="component" value="Unassembled WGS sequence"/>
</dbReference>
<dbReference type="GO" id="GO:0035243">
    <property type="term" value="F:protein-arginine omega-N symmetric methyltransferase activity"/>
    <property type="evidence" value="ECO:0007669"/>
    <property type="project" value="TreeGrafter"/>
</dbReference>
<evidence type="ECO:0000313" key="3">
    <source>
        <dbReference type="EMBL" id="SHI61526.1"/>
    </source>
</evidence>
<dbReference type="PANTHER" id="PTHR12049:SF7">
    <property type="entry name" value="PROTEIN ARGININE METHYLTRANSFERASE NDUFAF7, MITOCHONDRIAL"/>
    <property type="match status" value="1"/>
</dbReference>
<keyword evidence="1 3" id="KW-0489">Methyltransferase</keyword>
<evidence type="ECO:0000256" key="1">
    <source>
        <dbReference type="ARBA" id="ARBA00022603"/>
    </source>
</evidence>